<name>A0ABQ4NI00_9RHOB</name>
<protein>
    <recommendedName>
        <fullName evidence="3">Response regulator receiver domain-containing protein</fullName>
    </recommendedName>
</protein>
<evidence type="ECO:0000313" key="2">
    <source>
        <dbReference type="Proteomes" id="UP000786693"/>
    </source>
</evidence>
<dbReference type="SUPFAM" id="SSF52172">
    <property type="entry name" value="CheY-like"/>
    <property type="match status" value="1"/>
</dbReference>
<accession>A0ABQ4NI00</accession>
<dbReference type="RefSeq" id="WP_220747560.1">
    <property type="nucleotide sequence ID" value="NZ_BPFH01000001.1"/>
</dbReference>
<evidence type="ECO:0008006" key="3">
    <source>
        <dbReference type="Google" id="ProtNLM"/>
    </source>
</evidence>
<proteinExistence type="predicted"/>
<evidence type="ECO:0000313" key="1">
    <source>
        <dbReference type="EMBL" id="GIT94063.1"/>
    </source>
</evidence>
<dbReference type="EMBL" id="BPFH01000001">
    <property type="protein sequence ID" value="GIT94063.1"/>
    <property type="molecule type" value="Genomic_DNA"/>
</dbReference>
<comment type="caution">
    <text evidence="1">The sequence shown here is derived from an EMBL/GenBank/DDBJ whole genome shotgun (WGS) entry which is preliminary data.</text>
</comment>
<reference evidence="1 2" key="1">
    <citation type="submission" date="2021-05" db="EMBL/GenBank/DDBJ databases">
        <title>Bacteria Genome sequencing.</title>
        <authorList>
            <person name="Takabe Y."/>
            <person name="Nakajima Y."/>
            <person name="Suzuki S."/>
            <person name="Shiozaki T."/>
        </authorList>
    </citation>
    <scope>NUCLEOTIDE SEQUENCE [LARGE SCALE GENOMIC DNA]</scope>
    <source>
        <strain evidence="1 2">AI_62</strain>
    </source>
</reference>
<gene>
    <name evidence="1" type="ORF">JANAI62_06860</name>
</gene>
<dbReference type="InterPro" id="IPR011006">
    <property type="entry name" value="CheY-like_superfamily"/>
</dbReference>
<dbReference type="Gene3D" id="3.40.50.2300">
    <property type="match status" value="1"/>
</dbReference>
<organism evidence="1 2">
    <name type="scientific">Jannaschia pagri</name>
    <dbReference type="NCBI Taxonomy" id="2829797"/>
    <lineage>
        <taxon>Bacteria</taxon>
        <taxon>Pseudomonadati</taxon>
        <taxon>Pseudomonadota</taxon>
        <taxon>Alphaproteobacteria</taxon>
        <taxon>Rhodobacterales</taxon>
        <taxon>Roseobacteraceae</taxon>
        <taxon>Jannaschia</taxon>
    </lineage>
</organism>
<sequence>MQDATAMPVVLWVGSGPPTLTADQETPYAGFRAEIARSQAQAVAMMFELSPAVVLIDLGLSDGSPLAVADFANYRHPEARVIFMSDSAMFSDGSLFNHCTNVHAHVARGMSEPDMVALVSHHAEAGGGRRPG</sequence>
<keyword evidence="2" id="KW-1185">Reference proteome</keyword>
<dbReference type="Proteomes" id="UP000786693">
    <property type="component" value="Unassembled WGS sequence"/>
</dbReference>